<dbReference type="SUPFAM" id="SSF50249">
    <property type="entry name" value="Nucleic acid-binding proteins"/>
    <property type="match status" value="1"/>
</dbReference>
<dbReference type="AlphaFoldDB" id="A0A6I4SL63"/>
<organism evidence="20 21">
    <name type="scientific">Pontixanthobacter gangjinensis</name>
    <dbReference type="NCBI Taxonomy" id="1028742"/>
    <lineage>
        <taxon>Bacteria</taxon>
        <taxon>Pseudomonadati</taxon>
        <taxon>Pseudomonadota</taxon>
        <taxon>Alphaproteobacteria</taxon>
        <taxon>Sphingomonadales</taxon>
        <taxon>Erythrobacteraceae</taxon>
        <taxon>Pontixanthobacter</taxon>
    </lineage>
</organism>
<keyword evidence="6 15" id="KW-0436">Ligase</keyword>
<keyword evidence="10 15" id="KW-0460">Magnesium</keyword>
<dbReference type="OrthoDB" id="9805455at2"/>
<dbReference type="GO" id="GO:0000049">
    <property type="term" value="F:tRNA binding"/>
    <property type="evidence" value="ECO:0007669"/>
    <property type="project" value="UniProtKB-UniRule"/>
</dbReference>
<keyword evidence="13 15" id="KW-0030">Aminoacyl-tRNA synthetase</keyword>
<dbReference type="SMART" id="SM00896">
    <property type="entry name" value="FDX-ACB"/>
    <property type="match status" value="1"/>
</dbReference>
<comment type="catalytic activity">
    <reaction evidence="14 15">
        <text>tRNA(Phe) + L-phenylalanine + ATP = L-phenylalanyl-tRNA(Phe) + AMP + diphosphate + H(+)</text>
        <dbReference type="Rhea" id="RHEA:19413"/>
        <dbReference type="Rhea" id="RHEA-COMP:9668"/>
        <dbReference type="Rhea" id="RHEA-COMP:9699"/>
        <dbReference type="ChEBI" id="CHEBI:15378"/>
        <dbReference type="ChEBI" id="CHEBI:30616"/>
        <dbReference type="ChEBI" id="CHEBI:33019"/>
        <dbReference type="ChEBI" id="CHEBI:58095"/>
        <dbReference type="ChEBI" id="CHEBI:78442"/>
        <dbReference type="ChEBI" id="CHEBI:78531"/>
        <dbReference type="ChEBI" id="CHEBI:456215"/>
        <dbReference type="EC" id="6.1.1.20"/>
    </reaction>
</comment>
<comment type="similarity">
    <text evidence="2 15">Belongs to the phenylalanyl-tRNA synthetase beta subunit family. Type 1 subfamily.</text>
</comment>
<dbReference type="NCBIfam" id="NF045760">
    <property type="entry name" value="YtpR"/>
    <property type="match status" value="1"/>
</dbReference>
<dbReference type="Gene3D" id="3.50.40.10">
    <property type="entry name" value="Phenylalanyl-trna Synthetase, Chain B, domain 3"/>
    <property type="match status" value="1"/>
</dbReference>
<dbReference type="GO" id="GO:0009328">
    <property type="term" value="C:phenylalanine-tRNA ligase complex"/>
    <property type="evidence" value="ECO:0007669"/>
    <property type="project" value="TreeGrafter"/>
</dbReference>
<dbReference type="InterPro" id="IPR033714">
    <property type="entry name" value="tRNA_bind_bactPheRS"/>
</dbReference>
<dbReference type="SUPFAM" id="SSF55681">
    <property type="entry name" value="Class II aaRS and biotin synthetases"/>
    <property type="match status" value="1"/>
</dbReference>
<evidence type="ECO:0000256" key="12">
    <source>
        <dbReference type="ARBA" id="ARBA00022917"/>
    </source>
</evidence>
<dbReference type="InterPro" id="IPR005121">
    <property type="entry name" value="Fdx_antiC-bd"/>
</dbReference>
<dbReference type="PROSITE" id="PS50886">
    <property type="entry name" value="TRBD"/>
    <property type="match status" value="1"/>
</dbReference>
<keyword evidence="21" id="KW-1185">Reference proteome</keyword>
<dbReference type="CDD" id="cd02796">
    <property type="entry name" value="tRNA_bind_bactPheRS"/>
    <property type="match status" value="1"/>
</dbReference>
<dbReference type="CDD" id="cd00769">
    <property type="entry name" value="PheRS_beta_core"/>
    <property type="match status" value="1"/>
</dbReference>
<evidence type="ECO:0000313" key="20">
    <source>
        <dbReference type="EMBL" id="MXO55537.1"/>
    </source>
</evidence>
<evidence type="ECO:0000256" key="9">
    <source>
        <dbReference type="ARBA" id="ARBA00022840"/>
    </source>
</evidence>
<dbReference type="GO" id="GO:0000287">
    <property type="term" value="F:magnesium ion binding"/>
    <property type="evidence" value="ECO:0007669"/>
    <property type="project" value="UniProtKB-UniRule"/>
</dbReference>
<accession>A0A6I4SL63</accession>
<dbReference type="SUPFAM" id="SSF46955">
    <property type="entry name" value="Putative DNA-binding domain"/>
    <property type="match status" value="1"/>
</dbReference>
<evidence type="ECO:0000259" key="17">
    <source>
        <dbReference type="PROSITE" id="PS50886"/>
    </source>
</evidence>
<dbReference type="Gene3D" id="3.30.930.10">
    <property type="entry name" value="Bira Bifunctional Protein, Domain 2"/>
    <property type="match status" value="1"/>
</dbReference>
<protein>
    <recommendedName>
        <fullName evidence="15">Phenylalanine--tRNA ligase beta subunit</fullName>
        <ecNumber evidence="15">6.1.1.20</ecNumber>
    </recommendedName>
    <alternativeName>
        <fullName evidence="15">Phenylalanyl-tRNA synthetase beta subunit</fullName>
        <shortName evidence="15">PheRS</shortName>
    </alternativeName>
</protein>
<dbReference type="RefSeq" id="WP_160596849.1">
    <property type="nucleotide sequence ID" value="NZ_WTYS01000001.1"/>
</dbReference>
<comment type="cofactor">
    <cofactor evidence="15">
        <name>Mg(2+)</name>
        <dbReference type="ChEBI" id="CHEBI:18420"/>
    </cofactor>
    <text evidence="15">Binds 2 magnesium ions per tetramer.</text>
</comment>
<dbReference type="InterPro" id="IPR045060">
    <property type="entry name" value="Phe-tRNA-ligase_IIc_bsu"/>
</dbReference>
<name>A0A6I4SL63_9SPHN</name>
<feature type="domain" description="B5" evidence="19">
    <location>
        <begin position="398"/>
        <end position="473"/>
    </location>
</feature>
<dbReference type="SMART" id="SM00873">
    <property type="entry name" value="B3_4"/>
    <property type="match status" value="1"/>
</dbReference>
<feature type="binding site" evidence="15">
    <location>
        <position position="457"/>
    </location>
    <ligand>
        <name>Mg(2+)</name>
        <dbReference type="ChEBI" id="CHEBI:18420"/>
        <note>shared with alpha subunit</note>
    </ligand>
</feature>
<dbReference type="InterPro" id="IPR009061">
    <property type="entry name" value="DNA-bd_dom_put_sf"/>
</dbReference>
<evidence type="ECO:0000256" key="10">
    <source>
        <dbReference type="ARBA" id="ARBA00022842"/>
    </source>
</evidence>
<evidence type="ECO:0000256" key="14">
    <source>
        <dbReference type="ARBA" id="ARBA00049255"/>
    </source>
</evidence>
<dbReference type="EC" id="6.1.1.20" evidence="15"/>
<proteinExistence type="inferred from homology"/>
<dbReference type="Pfam" id="PF03483">
    <property type="entry name" value="B3_4"/>
    <property type="match status" value="1"/>
</dbReference>
<dbReference type="PROSITE" id="PS51447">
    <property type="entry name" value="FDX_ACB"/>
    <property type="match status" value="1"/>
</dbReference>
<keyword evidence="4 15" id="KW-0963">Cytoplasm</keyword>
<evidence type="ECO:0000256" key="4">
    <source>
        <dbReference type="ARBA" id="ARBA00022490"/>
    </source>
</evidence>
<dbReference type="InterPro" id="IPR005147">
    <property type="entry name" value="tRNA_synthase_B5-dom"/>
</dbReference>
<evidence type="ECO:0000256" key="2">
    <source>
        <dbReference type="ARBA" id="ARBA00008653"/>
    </source>
</evidence>
<dbReference type="Gene3D" id="3.30.56.10">
    <property type="match status" value="2"/>
</dbReference>
<dbReference type="Pfam" id="PF03147">
    <property type="entry name" value="FDX-ACB"/>
    <property type="match status" value="1"/>
</dbReference>
<dbReference type="InterPro" id="IPR005146">
    <property type="entry name" value="B3/B4_tRNA-bd"/>
</dbReference>
<dbReference type="EMBL" id="WTYS01000001">
    <property type="protein sequence ID" value="MXO55537.1"/>
    <property type="molecule type" value="Genomic_DNA"/>
</dbReference>
<keyword evidence="7 15" id="KW-0479">Metal-binding</keyword>
<dbReference type="Gene3D" id="2.40.50.140">
    <property type="entry name" value="Nucleic acid-binding proteins"/>
    <property type="match status" value="1"/>
</dbReference>
<evidence type="ECO:0000256" key="8">
    <source>
        <dbReference type="ARBA" id="ARBA00022741"/>
    </source>
</evidence>
<keyword evidence="12 15" id="KW-0648">Protein biosynthesis</keyword>
<dbReference type="Proteomes" id="UP000468943">
    <property type="component" value="Unassembled WGS sequence"/>
</dbReference>
<sequence length="799" mass="84449">MKFSLTWLKDHLATDASLADLAAAMNRIGLEVEGIEDPAERLAGFTVAKVLTAAKHPDADKLQVLTVDTGTGDPLQVVCGAPNARAGMMGVLGQPGAVVPSNGMELRKSAIRGVESNGMMCSVRELELGEEHDGIIELPDDAPVGHSFADYHGSSPIFDVAITPNRPDCMGVYGIARDLAAAGMGTLKPIAKPAFTTTGACPTEIRTDDAEGCPAFYGRVVTGVKNGASPDWLQQRLQSAGQRPISLLVDLTNYLMLAYGRPAHAYDLSKLSGAVFARRAQDGEQVLALNEKTYTLDSQMTVIADDQGVHDIAGIMGGENSGCSESTTDVLLEIAYFNPERIGATGRNLGLSSDARTRFERGVDPAFLEQGLDLLTGLIVELGGGAASEAVHAGSPPSTAKIVTFDPALTQKLGGVAVDLAEQQRILESLDFTVDDSSAAWAVTVPLRRHDIEGPADLVEEVVRIYGIDDIASAALPRAEGVASPTASAEQKLERRVRRAAAGRGLNEAVTWSFLPVPEAEHFADGLQLWVLDNPISEDMKAMRPSMLPGLLTAVKRNMDRGASSLRLFEIGRRYFRNTDGSSNEKPTLGVVLAGEKVARGWAAGKAVHFDAFDAKAEAIALLADAGAPIEKLQIMGEAGAQFHPGQSGTLRLGPKNILARFGALHPSTLDAFDVDGPVVAAEIFLDAIPGKKGNAGFARTAYAPPVLQSVMRDFAFLVPADLPAADLARVIKGADKANIVDARIFDVFAGKGVPEGKKSLAIEVILQPCEKSYKDEDLKAISDKIVAAAGKLDAELRG</sequence>
<feature type="binding site" evidence="15">
    <location>
        <position position="461"/>
    </location>
    <ligand>
        <name>Mg(2+)</name>
        <dbReference type="ChEBI" id="CHEBI:18420"/>
        <note>shared with alpha subunit</note>
    </ligand>
</feature>
<dbReference type="GO" id="GO:0004826">
    <property type="term" value="F:phenylalanine-tRNA ligase activity"/>
    <property type="evidence" value="ECO:0007669"/>
    <property type="project" value="UniProtKB-UniRule"/>
</dbReference>
<evidence type="ECO:0000256" key="16">
    <source>
        <dbReference type="PROSITE-ProRule" id="PRU00209"/>
    </source>
</evidence>
<keyword evidence="9 15" id="KW-0067">ATP-binding</keyword>
<dbReference type="GO" id="GO:0006432">
    <property type="term" value="P:phenylalanyl-tRNA aminoacylation"/>
    <property type="evidence" value="ECO:0007669"/>
    <property type="project" value="UniProtKB-UniRule"/>
</dbReference>
<evidence type="ECO:0000259" key="18">
    <source>
        <dbReference type="PROSITE" id="PS51447"/>
    </source>
</evidence>
<evidence type="ECO:0000256" key="5">
    <source>
        <dbReference type="ARBA" id="ARBA00022555"/>
    </source>
</evidence>
<dbReference type="SUPFAM" id="SSF56037">
    <property type="entry name" value="PheT/TilS domain"/>
    <property type="match status" value="1"/>
</dbReference>
<dbReference type="Pfam" id="PF01588">
    <property type="entry name" value="tRNA_bind"/>
    <property type="match status" value="1"/>
</dbReference>
<dbReference type="GO" id="GO:0005524">
    <property type="term" value="F:ATP binding"/>
    <property type="evidence" value="ECO:0007669"/>
    <property type="project" value="UniProtKB-UniRule"/>
</dbReference>
<comment type="subcellular location">
    <subcellularLocation>
        <location evidence="1 15">Cytoplasm</location>
    </subcellularLocation>
</comment>
<evidence type="ECO:0000256" key="15">
    <source>
        <dbReference type="HAMAP-Rule" id="MF_00283"/>
    </source>
</evidence>
<dbReference type="SUPFAM" id="SSF54991">
    <property type="entry name" value="Anticodon-binding domain of PheRS"/>
    <property type="match status" value="1"/>
</dbReference>
<keyword evidence="11 16" id="KW-0694">RNA-binding</keyword>
<dbReference type="PROSITE" id="PS51483">
    <property type="entry name" value="B5"/>
    <property type="match status" value="1"/>
</dbReference>
<dbReference type="PANTHER" id="PTHR10947">
    <property type="entry name" value="PHENYLALANYL-TRNA SYNTHETASE BETA CHAIN AND LEUCINE-RICH REPEAT-CONTAINING PROTEIN 47"/>
    <property type="match status" value="1"/>
</dbReference>
<dbReference type="Pfam" id="PF17759">
    <property type="entry name" value="tRNA_synthFbeta"/>
    <property type="match status" value="1"/>
</dbReference>
<keyword evidence="5 16" id="KW-0820">tRNA-binding</keyword>
<feature type="binding site" evidence="15">
    <location>
        <position position="460"/>
    </location>
    <ligand>
        <name>Mg(2+)</name>
        <dbReference type="ChEBI" id="CHEBI:18420"/>
        <note>shared with alpha subunit</note>
    </ligand>
</feature>
<comment type="subunit">
    <text evidence="3 15">Tetramer of two alpha and two beta subunits.</text>
</comment>
<dbReference type="HAMAP" id="MF_00283">
    <property type="entry name" value="Phe_tRNA_synth_beta1"/>
    <property type="match status" value="1"/>
</dbReference>
<gene>
    <name evidence="15" type="primary">pheT</name>
    <name evidence="20" type="ORF">GRI36_01445</name>
</gene>
<reference evidence="20 21" key="1">
    <citation type="submission" date="2019-12" db="EMBL/GenBank/DDBJ databases">
        <title>Genomic-based taxomic classification of the family Erythrobacteraceae.</title>
        <authorList>
            <person name="Xu L."/>
        </authorList>
    </citation>
    <scope>NUCLEOTIDE SEQUENCE [LARGE SCALE GENOMIC DNA]</scope>
    <source>
        <strain evidence="20 21">JCM 17802</strain>
    </source>
</reference>
<evidence type="ECO:0000256" key="3">
    <source>
        <dbReference type="ARBA" id="ARBA00011209"/>
    </source>
</evidence>
<dbReference type="SMART" id="SM00874">
    <property type="entry name" value="B5"/>
    <property type="match status" value="1"/>
</dbReference>
<evidence type="ECO:0000256" key="6">
    <source>
        <dbReference type="ARBA" id="ARBA00022598"/>
    </source>
</evidence>
<evidence type="ECO:0000256" key="7">
    <source>
        <dbReference type="ARBA" id="ARBA00022723"/>
    </source>
</evidence>
<feature type="domain" description="TRNA-binding" evidence="17">
    <location>
        <begin position="39"/>
        <end position="149"/>
    </location>
</feature>
<evidence type="ECO:0000256" key="1">
    <source>
        <dbReference type="ARBA" id="ARBA00004496"/>
    </source>
</evidence>
<dbReference type="Pfam" id="PF03484">
    <property type="entry name" value="B5"/>
    <property type="match status" value="1"/>
</dbReference>
<dbReference type="InterPro" id="IPR020825">
    <property type="entry name" value="Phe-tRNA_synthase-like_B3/B4"/>
</dbReference>
<dbReference type="FunFam" id="2.40.50.140:FF:000045">
    <property type="entry name" value="Phenylalanine--tRNA ligase beta subunit"/>
    <property type="match status" value="1"/>
</dbReference>
<evidence type="ECO:0000313" key="21">
    <source>
        <dbReference type="Proteomes" id="UP000468943"/>
    </source>
</evidence>
<dbReference type="PANTHER" id="PTHR10947:SF0">
    <property type="entry name" value="PHENYLALANINE--TRNA LIGASE BETA SUBUNIT"/>
    <property type="match status" value="1"/>
</dbReference>
<dbReference type="InterPro" id="IPR004532">
    <property type="entry name" value="Phe-tRNA-ligase_IIc_bsu_bact"/>
</dbReference>
<dbReference type="InterPro" id="IPR036690">
    <property type="entry name" value="Fdx_antiC-bd_sf"/>
</dbReference>
<evidence type="ECO:0000256" key="13">
    <source>
        <dbReference type="ARBA" id="ARBA00023146"/>
    </source>
</evidence>
<keyword evidence="8 15" id="KW-0547">Nucleotide-binding</keyword>
<comment type="caution">
    <text evidence="20">The sequence shown here is derived from an EMBL/GenBank/DDBJ whole genome shotgun (WGS) entry which is preliminary data.</text>
</comment>
<dbReference type="Gene3D" id="3.30.70.380">
    <property type="entry name" value="Ferrodoxin-fold anticodon-binding domain"/>
    <property type="match status" value="1"/>
</dbReference>
<dbReference type="InterPro" id="IPR041616">
    <property type="entry name" value="PheRS_beta_core"/>
</dbReference>
<evidence type="ECO:0000259" key="19">
    <source>
        <dbReference type="PROSITE" id="PS51483"/>
    </source>
</evidence>
<evidence type="ECO:0000256" key="11">
    <source>
        <dbReference type="ARBA" id="ARBA00022884"/>
    </source>
</evidence>
<feature type="binding site" evidence="15">
    <location>
        <position position="451"/>
    </location>
    <ligand>
        <name>Mg(2+)</name>
        <dbReference type="ChEBI" id="CHEBI:18420"/>
        <note>shared with alpha subunit</note>
    </ligand>
</feature>
<dbReference type="InterPro" id="IPR045864">
    <property type="entry name" value="aa-tRNA-synth_II/BPL/LPL"/>
</dbReference>
<dbReference type="NCBIfam" id="TIGR00472">
    <property type="entry name" value="pheT_bact"/>
    <property type="match status" value="1"/>
</dbReference>
<feature type="domain" description="FDX-ACB" evidence="18">
    <location>
        <begin position="706"/>
        <end position="798"/>
    </location>
</feature>
<dbReference type="InterPro" id="IPR002547">
    <property type="entry name" value="tRNA-bd_dom"/>
</dbReference>
<dbReference type="InterPro" id="IPR012340">
    <property type="entry name" value="NA-bd_OB-fold"/>
</dbReference>